<comment type="caution">
    <text evidence="2">The sequence shown here is derived from an EMBL/GenBank/DDBJ whole genome shotgun (WGS) entry which is preliminary data.</text>
</comment>
<evidence type="ECO:0000256" key="1">
    <source>
        <dbReference type="SAM" id="SignalP"/>
    </source>
</evidence>
<proteinExistence type="predicted"/>
<reference evidence="2 3" key="1">
    <citation type="submission" date="2018-07" db="EMBL/GenBank/DDBJ databases">
        <title>Genomic Encyclopedia of Type Strains, Phase III (KMG-III): the genomes of soil and plant-associated and newly described type strains.</title>
        <authorList>
            <person name="Whitman W."/>
        </authorList>
    </citation>
    <scope>NUCLEOTIDE SEQUENCE [LARGE SCALE GENOMIC DNA]</scope>
    <source>
        <strain evidence="2 3">CECT 7958</strain>
    </source>
</reference>
<sequence>MNKSICPLLVLLLCFILPQFSSGQSEIRFFSGLGISKDVDYSLGIDYSFNFFFDDKSKFNFGTHIGVYYNQFNEPLLATDKQIYFRLGLQLKYRILKKIWVRGDLGTHRPIKKENYFFNDSQGNPVQDTNLGKHTYISPSIEYSINEMINCFIIYNVAFEDMLDMNTVSLGVLIVL</sequence>
<dbReference type="EMBL" id="QPJO01000014">
    <property type="protein sequence ID" value="RCW89721.1"/>
    <property type="molecule type" value="Genomic_DNA"/>
</dbReference>
<dbReference type="RefSeq" id="WP_147269492.1">
    <property type="nucleotide sequence ID" value="NZ_QPJO01000014.1"/>
</dbReference>
<protein>
    <recommendedName>
        <fullName evidence="4">Outer membrane protein with beta-barrel domain</fullName>
    </recommendedName>
</protein>
<feature type="signal peptide" evidence="1">
    <location>
        <begin position="1"/>
        <end position="23"/>
    </location>
</feature>
<accession>A0A368ZCB0</accession>
<evidence type="ECO:0000313" key="2">
    <source>
        <dbReference type="EMBL" id="RCW89721.1"/>
    </source>
</evidence>
<name>A0A368ZCB0_9FLAO</name>
<organism evidence="2 3">
    <name type="scientific">Winogradskyella arenosi</name>
    <dbReference type="NCBI Taxonomy" id="533325"/>
    <lineage>
        <taxon>Bacteria</taxon>
        <taxon>Pseudomonadati</taxon>
        <taxon>Bacteroidota</taxon>
        <taxon>Flavobacteriia</taxon>
        <taxon>Flavobacteriales</taxon>
        <taxon>Flavobacteriaceae</taxon>
        <taxon>Winogradskyella</taxon>
    </lineage>
</organism>
<feature type="chain" id="PRO_5016596063" description="Outer membrane protein with beta-barrel domain" evidence="1">
    <location>
        <begin position="24"/>
        <end position="176"/>
    </location>
</feature>
<dbReference type="Proteomes" id="UP000253436">
    <property type="component" value="Unassembled WGS sequence"/>
</dbReference>
<dbReference type="AlphaFoldDB" id="A0A368ZCB0"/>
<evidence type="ECO:0008006" key="4">
    <source>
        <dbReference type="Google" id="ProtNLM"/>
    </source>
</evidence>
<keyword evidence="1" id="KW-0732">Signal</keyword>
<keyword evidence="3" id="KW-1185">Reference proteome</keyword>
<evidence type="ECO:0000313" key="3">
    <source>
        <dbReference type="Proteomes" id="UP000253436"/>
    </source>
</evidence>
<gene>
    <name evidence="2" type="ORF">DFQ08_1142</name>
</gene>